<sequence>MSYEELASRSLDYLIVGGGTSGLALASRLSENGDITVAVLEAGEHHASAPEIDIPGYIGRALGNPKYDWSFTCVPQPNANNRTVRQPRGKGLGGTSLINFTGMFRPSKAEVDALESVLGIEGWNWDTMLHYMKKSETLQPTKLSHADAIKFAADPDPKNHGTNGPIKKSFSPTFYELHAALYDTVQTFGVPRNPDTGSGKNDGSVMSFLSIDATTAKRSHAANAYLEPNLSRKNLLVLTGAHVTKAGLSPVILEQDGPLQKAIGVEFVKDGTTNRLENVRRDVVLAAGSFQTPQLLELSGIGNPDILAQHGIDVKIDLPGVGENLQDHIGMTTMAELDVDEPTLDDLANPEFARTQEELYKQGKGLFATIPAQAFVFLSADALGSPEDVAQWRAHADTHCTNTLAKVLPSLRFGLEKQYAVHRQLFDDKEQPQAELLMFTGYQRMLTAPPAKPGARYLSLVCALSRPLSRGTVHIASADPLAPPRIDPNYFGNEADLDLYVHVLQYTLKVLKTEPLKRFVKEQVMPRPETFAKGREGLVEYIRENCRQVYHPVGTAAMMLREDGGVVDSKLRVYGTRNLRVVSTPLVPGEFVCHTQSVAYAIGEQAADILKSELLGSPDN</sequence>
<dbReference type="InterPro" id="IPR036188">
    <property type="entry name" value="FAD/NAD-bd_sf"/>
</dbReference>
<keyword evidence="3" id="KW-0285">Flavoprotein</keyword>
<dbReference type="AlphaFoldDB" id="A0A4Q9MPK1"/>
<dbReference type="InterPro" id="IPR012132">
    <property type="entry name" value="GMC_OxRdtase"/>
</dbReference>
<evidence type="ECO:0000256" key="8">
    <source>
        <dbReference type="PIRSR" id="PIRSR000137-2"/>
    </source>
</evidence>
<dbReference type="PIRSF" id="PIRSF000137">
    <property type="entry name" value="Alcohol_oxidase"/>
    <property type="match status" value="1"/>
</dbReference>
<gene>
    <name evidence="10" type="ORF">BD311DRAFT_722864</name>
</gene>
<dbReference type="PANTHER" id="PTHR11552:SF201">
    <property type="entry name" value="GLUCOSE-METHANOL-CHOLINE OXIDOREDUCTASE N-TERMINAL DOMAIN-CONTAINING PROTEIN"/>
    <property type="match status" value="1"/>
</dbReference>
<dbReference type="Gene3D" id="3.30.560.10">
    <property type="entry name" value="Glucose Oxidase, domain 3"/>
    <property type="match status" value="1"/>
</dbReference>
<evidence type="ECO:0000256" key="5">
    <source>
        <dbReference type="ARBA" id="ARBA00022827"/>
    </source>
</evidence>
<organism evidence="10">
    <name type="scientific">Dichomitus squalens</name>
    <dbReference type="NCBI Taxonomy" id="114155"/>
    <lineage>
        <taxon>Eukaryota</taxon>
        <taxon>Fungi</taxon>
        <taxon>Dikarya</taxon>
        <taxon>Basidiomycota</taxon>
        <taxon>Agaricomycotina</taxon>
        <taxon>Agaricomycetes</taxon>
        <taxon>Polyporales</taxon>
        <taxon>Polyporaceae</taxon>
        <taxon>Dichomitus</taxon>
    </lineage>
</organism>
<keyword evidence="4" id="KW-0732">Signal</keyword>
<dbReference type="PROSITE" id="PS00624">
    <property type="entry name" value="GMC_OXRED_2"/>
    <property type="match status" value="1"/>
</dbReference>
<feature type="binding site" evidence="8">
    <location>
        <position position="95"/>
    </location>
    <ligand>
        <name>FAD</name>
        <dbReference type="ChEBI" id="CHEBI:57692"/>
    </ligand>
</feature>
<comment type="cofactor">
    <cofactor evidence="1 8">
        <name>FAD</name>
        <dbReference type="ChEBI" id="CHEBI:57692"/>
    </cofactor>
</comment>
<dbReference type="GO" id="GO:0016614">
    <property type="term" value="F:oxidoreductase activity, acting on CH-OH group of donors"/>
    <property type="evidence" value="ECO:0007669"/>
    <property type="project" value="InterPro"/>
</dbReference>
<evidence type="ECO:0000313" key="10">
    <source>
        <dbReference type="EMBL" id="TBU28131.1"/>
    </source>
</evidence>
<reference evidence="10" key="1">
    <citation type="submission" date="2019-01" db="EMBL/GenBank/DDBJ databases">
        <title>Draft genome sequences of three monokaryotic isolates of the white-rot basidiomycete fungus Dichomitus squalens.</title>
        <authorList>
            <consortium name="DOE Joint Genome Institute"/>
            <person name="Lopez S.C."/>
            <person name="Andreopoulos B."/>
            <person name="Pangilinan J."/>
            <person name="Lipzen A."/>
            <person name="Riley R."/>
            <person name="Ahrendt S."/>
            <person name="Ng V."/>
            <person name="Barry K."/>
            <person name="Daum C."/>
            <person name="Grigoriev I.V."/>
            <person name="Hilden K.S."/>
            <person name="Makela M.R."/>
            <person name="de Vries R.P."/>
        </authorList>
    </citation>
    <scope>NUCLEOTIDE SEQUENCE [LARGE SCALE GENOMIC DNA]</scope>
    <source>
        <strain evidence="10">OM18370.1</strain>
    </source>
</reference>
<proteinExistence type="inferred from homology"/>
<evidence type="ECO:0000256" key="2">
    <source>
        <dbReference type="ARBA" id="ARBA00010790"/>
    </source>
</evidence>
<accession>A0A4Q9MPK1</accession>
<evidence type="ECO:0000256" key="1">
    <source>
        <dbReference type="ARBA" id="ARBA00001974"/>
    </source>
</evidence>
<evidence type="ECO:0000256" key="3">
    <source>
        <dbReference type="ARBA" id="ARBA00022630"/>
    </source>
</evidence>
<keyword evidence="6" id="KW-0560">Oxidoreductase</keyword>
<evidence type="ECO:0000256" key="7">
    <source>
        <dbReference type="PIRSR" id="PIRSR000137-1"/>
    </source>
</evidence>
<feature type="active site" description="Proton donor" evidence="7">
    <location>
        <position position="551"/>
    </location>
</feature>
<dbReference type="Proteomes" id="UP000292957">
    <property type="component" value="Unassembled WGS sequence"/>
</dbReference>
<dbReference type="SUPFAM" id="SSF51905">
    <property type="entry name" value="FAD/NAD(P)-binding domain"/>
    <property type="match status" value="1"/>
</dbReference>
<protein>
    <submittedName>
        <fullName evidence="10">GMC oxidoreductase</fullName>
    </submittedName>
</protein>
<dbReference type="OrthoDB" id="269227at2759"/>
<evidence type="ECO:0000256" key="4">
    <source>
        <dbReference type="ARBA" id="ARBA00022729"/>
    </source>
</evidence>
<comment type="similarity">
    <text evidence="2">Belongs to the GMC oxidoreductase family.</text>
</comment>
<feature type="domain" description="Glucose-methanol-choline oxidoreductase N-terminal" evidence="9">
    <location>
        <begin position="288"/>
        <end position="302"/>
    </location>
</feature>
<keyword evidence="5 8" id="KW-0274">FAD</keyword>
<dbReference type="EMBL" id="ML143424">
    <property type="protein sequence ID" value="TBU28131.1"/>
    <property type="molecule type" value="Genomic_DNA"/>
</dbReference>
<evidence type="ECO:0000256" key="6">
    <source>
        <dbReference type="ARBA" id="ARBA00023002"/>
    </source>
</evidence>
<dbReference type="PANTHER" id="PTHR11552">
    <property type="entry name" value="GLUCOSE-METHANOL-CHOLINE GMC OXIDOREDUCTASE"/>
    <property type="match status" value="1"/>
</dbReference>
<evidence type="ECO:0000259" key="9">
    <source>
        <dbReference type="PROSITE" id="PS00624"/>
    </source>
</evidence>
<dbReference type="Pfam" id="PF00732">
    <property type="entry name" value="GMC_oxred_N"/>
    <property type="match status" value="1"/>
</dbReference>
<name>A0A4Q9MPK1_9APHY</name>
<dbReference type="Gene3D" id="3.50.50.60">
    <property type="entry name" value="FAD/NAD(P)-binding domain"/>
    <property type="match status" value="1"/>
</dbReference>
<dbReference type="SUPFAM" id="SSF54373">
    <property type="entry name" value="FAD-linked reductases, C-terminal domain"/>
    <property type="match status" value="1"/>
</dbReference>
<feature type="active site" description="Proton acceptor" evidence="7">
    <location>
        <position position="594"/>
    </location>
</feature>
<dbReference type="GO" id="GO:0050660">
    <property type="term" value="F:flavin adenine dinucleotide binding"/>
    <property type="evidence" value="ECO:0007669"/>
    <property type="project" value="InterPro"/>
</dbReference>
<feature type="binding site" evidence="8">
    <location>
        <position position="243"/>
    </location>
    <ligand>
        <name>FAD</name>
        <dbReference type="ChEBI" id="CHEBI:57692"/>
    </ligand>
</feature>
<feature type="binding site" evidence="8">
    <location>
        <begin position="20"/>
        <end position="21"/>
    </location>
    <ligand>
        <name>FAD</name>
        <dbReference type="ChEBI" id="CHEBI:57692"/>
    </ligand>
</feature>
<dbReference type="InterPro" id="IPR000172">
    <property type="entry name" value="GMC_OxRdtase_N"/>
</dbReference>
<dbReference type="InterPro" id="IPR007867">
    <property type="entry name" value="GMC_OxRtase_C"/>
</dbReference>
<dbReference type="Pfam" id="PF05199">
    <property type="entry name" value="GMC_oxred_C"/>
    <property type="match status" value="1"/>
</dbReference>